<comment type="subunit">
    <text evidence="4">Homodimer.</text>
</comment>
<dbReference type="Proteomes" id="UP000391919">
    <property type="component" value="Unassembled WGS sequence"/>
</dbReference>
<dbReference type="InterPro" id="IPR036389">
    <property type="entry name" value="RNase_III_sf"/>
</dbReference>
<sequence>METLMIQKSREGYSPDPKQLNSLALAYMGDAVYEEYIRHHVLLQGKTKPNQLHRDAVHFVSAKAQAAILKHLMDGQLLTEEEIAVVKRGRNAKSGTVPKNTDVQTYRHSTAFEALIGYHYLSGNRERMETLIEKAIKIAEEKKGGAR</sequence>
<evidence type="ECO:0000256" key="2">
    <source>
        <dbReference type="ARBA" id="ARBA00022759"/>
    </source>
</evidence>
<dbReference type="EC" id="3.1.26.-" evidence="4"/>
<evidence type="ECO:0000256" key="3">
    <source>
        <dbReference type="ARBA" id="ARBA00022801"/>
    </source>
</evidence>
<keyword evidence="4" id="KW-0963">Cytoplasm</keyword>
<name>A0A5J4JDY9_9BACI</name>
<dbReference type="GO" id="GO:0006364">
    <property type="term" value="P:rRNA processing"/>
    <property type="evidence" value="ECO:0007669"/>
    <property type="project" value="UniProtKB-UniRule"/>
</dbReference>
<dbReference type="CDD" id="cd00593">
    <property type="entry name" value="RIBOc"/>
    <property type="match status" value="1"/>
</dbReference>
<dbReference type="InterPro" id="IPR000999">
    <property type="entry name" value="RNase_III_dom"/>
</dbReference>
<comment type="caution">
    <text evidence="6">The sequence shown here is derived from an EMBL/GenBank/DDBJ whole genome shotgun (WGS) entry which is preliminary data.</text>
</comment>
<dbReference type="PIRSF" id="PIRSF005520">
    <property type="entry name" value="UCP005520"/>
    <property type="match status" value="1"/>
</dbReference>
<dbReference type="PANTHER" id="PTHR34276:SF1">
    <property type="entry name" value="MINI-RIBONUCLEASE 3"/>
    <property type="match status" value="1"/>
</dbReference>
<comment type="function">
    <text evidence="4">Involved in correct processing of both the 5' and 3' ends of 23S rRNA precursor. Processes 30S rRNA precursor transcript even in absence of ribonuclease 3 (Rnc); Rnc processes 30S rRNA into smaller rRNA precursors.</text>
</comment>
<dbReference type="GO" id="GO:0004525">
    <property type="term" value="F:ribonuclease III activity"/>
    <property type="evidence" value="ECO:0007669"/>
    <property type="project" value="InterPro"/>
</dbReference>
<keyword evidence="7" id="KW-1185">Reference proteome</keyword>
<dbReference type="Pfam" id="PF00636">
    <property type="entry name" value="Ribonuclease_3"/>
    <property type="match status" value="1"/>
</dbReference>
<dbReference type="GO" id="GO:0019843">
    <property type="term" value="F:rRNA binding"/>
    <property type="evidence" value="ECO:0007669"/>
    <property type="project" value="UniProtKB-UniRule"/>
</dbReference>
<accession>A0A5J4JDY9</accession>
<keyword evidence="3 4" id="KW-0378">Hydrolase</keyword>
<dbReference type="AlphaFoldDB" id="A0A5J4JDY9"/>
<gene>
    <name evidence="4 6" type="primary">mrnC</name>
    <name evidence="6" type="ORF">BpJC7_12240</name>
</gene>
<keyword evidence="4" id="KW-0694">RNA-binding</keyword>
<dbReference type="SMART" id="SM00535">
    <property type="entry name" value="RIBOc"/>
    <property type="match status" value="1"/>
</dbReference>
<proteinExistence type="inferred from homology"/>
<dbReference type="Gene3D" id="1.10.1520.10">
    <property type="entry name" value="Ribonuclease III domain"/>
    <property type="match status" value="1"/>
</dbReference>
<evidence type="ECO:0000256" key="4">
    <source>
        <dbReference type="HAMAP-Rule" id="MF_01468"/>
    </source>
</evidence>
<keyword evidence="2 4" id="KW-0255">Endonuclease</keyword>
<keyword evidence="4" id="KW-0690">Ribosome biogenesis</keyword>
<evidence type="ECO:0000256" key="1">
    <source>
        <dbReference type="ARBA" id="ARBA00022722"/>
    </source>
</evidence>
<dbReference type="InterPro" id="IPR008226">
    <property type="entry name" value="Mini3_fam"/>
</dbReference>
<dbReference type="GO" id="GO:0005737">
    <property type="term" value="C:cytoplasm"/>
    <property type="evidence" value="ECO:0007669"/>
    <property type="project" value="UniProtKB-SubCell"/>
</dbReference>
<organism evidence="6 7">
    <name type="scientific">Weizmannia acidilactici</name>
    <dbReference type="NCBI Taxonomy" id="2607726"/>
    <lineage>
        <taxon>Bacteria</taxon>
        <taxon>Bacillati</taxon>
        <taxon>Bacillota</taxon>
        <taxon>Bacilli</taxon>
        <taxon>Bacillales</taxon>
        <taxon>Bacillaceae</taxon>
        <taxon>Heyndrickxia</taxon>
    </lineage>
</organism>
<dbReference type="PANTHER" id="PTHR34276">
    <property type="entry name" value="MINI-RIBONUCLEASE 3"/>
    <property type="match status" value="1"/>
</dbReference>
<comment type="similarity">
    <text evidence="4">Belongs to the MrnC RNase family.</text>
</comment>
<reference evidence="6 7" key="1">
    <citation type="submission" date="2019-09" db="EMBL/GenBank/DDBJ databases">
        <title>Draft genome sequence of Bacillus sp. JC-7.</title>
        <authorList>
            <person name="Tanaka N."/>
            <person name="Shiwa Y."/>
            <person name="Fujita N."/>
            <person name="Tanasupawat S."/>
        </authorList>
    </citation>
    <scope>NUCLEOTIDE SEQUENCE [LARGE SCALE GENOMIC DNA]</scope>
    <source>
        <strain evidence="6 7">JC-7</strain>
    </source>
</reference>
<comment type="subcellular location">
    <subcellularLocation>
        <location evidence="4">Cytoplasm</location>
    </subcellularLocation>
</comment>
<dbReference type="HAMAP" id="MF_01468">
    <property type="entry name" value="RNase_Mini_III"/>
    <property type="match status" value="1"/>
</dbReference>
<keyword evidence="1 4" id="KW-0540">Nuclease</keyword>
<feature type="domain" description="RNase III" evidence="5">
    <location>
        <begin position="2"/>
        <end position="141"/>
    </location>
</feature>
<keyword evidence="4" id="KW-0699">rRNA-binding</keyword>
<evidence type="ECO:0000259" key="5">
    <source>
        <dbReference type="SMART" id="SM00535"/>
    </source>
</evidence>
<protein>
    <recommendedName>
        <fullName evidence="4">Mini-ribonuclease 3</fullName>
        <shortName evidence="4">Mini-3</shortName>
        <shortName evidence="4">Mini-RNase 3</shortName>
        <ecNumber evidence="4">3.1.26.-</ecNumber>
    </recommendedName>
    <alternativeName>
        <fullName evidence="4">Mini-RNase III</fullName>
        <shortName evidence="4">Mini-III</shortName>
    </alternativeName>
</protein>
<keyword evidence="4" id="KW-0460">Magnesium</keyword>
<feature type="active site" evidence="4">
    <location>
        <position position="30"/>
    </location>
</feature>
<keyword evidence="4" id="KW-0698">rRNA processing</keyword>
<comment type="cofactor">
    <cofactor evidence="4">
        <name>Mg(2+)</name>
        <dbReference type="ChEBI" id="CHEBI:18420"/>
    </cofactor>
</comment>
<evidence type="ECO:0000313" key="7">
    <source>
        <dbReference type="Proteomes" id="UP000391919"/>
    </source>
</evidence>
<dbReference type="EMBL" id="BKZQ01000012">
    <property type="protein sequence ID" value="GER69921.1"/>
    <property type="molecule type" value="Genomic_DNA"/>
</dbReference>
<evidence type="ECO:0000313" key="6">
    <source>
        <dbReference type="EMBL" id="GER69921.1"/>
    </source>
</evidence>
<dbReference type="SUPFAM" id="SSF69065">
    <property type="entry name" value="RNase III domain-like"/>
    <property type="match status" value="1"/>
</dbReference>